<evidence type="ECO:0000256" key="1">
    <source>
        <dbReference type="SAM" id="MobiDB-lite"/>
    </source>
</evidence>
<name>A0A9W9D2Z2_9PLEO</name>
<evidence type="ECO:0000313" key="3">
    <source>
        <dbReference type="Proteomes" id="UP001140510"/>
    </source>
</evidence>
<dbReference type="Proteomes" id="UP001140510">
    <property type="component" value="Unassembled WGS sequence"/>
</dbReference>
<dbReference type="EMBL" id="JAPEVA010000108">
    <property type="protein sequence ID" value="KAJ4399371.1"/>
    <property type="molecule type" value="Genomic_DNA"/>
</dbReference>
<feature type="compositionally biased region" description="Pro residues" evidence="1">
    <location>
        <begin position="323"/>
        <end position="336"/>
    </location>
</feature>
<feature type="compositionally biased region" description="Polar residues" evidence="1">
    <location>
        <begin position="156"/>
        <end position="170"/>
    </location>
</feature>
<accession>A0A9W9D2Z2</accession>
<protein>
    <submittedName>
        <fullName evidence="2">Uncharacterized protein</fullName>
    </submittedName>
</protein>
<gene>
    <name evidence="2" type="ORF">N0V91_009463</name>
</gene>
<feature type="compositionally biased region" description="Low complexity" evidence="1">
    <location>
        <begin position="458"/>
        <end position="468"/>
    </location>
</feature>
<feature type="compositionally biased region" description="Basic and acidic residues" evidence="1">
    <location>
        <begin position="471"/>
        <end position="481"/>
    </location>
</feature>
<feature type="compositionally biased region" description="Low complexity" evidence="1">
    <location>
        <begin position="188"/>
        <end position="198"/>
    </location>
</feature>
<feature type="region of interest" description="Disordered" evidence="1">
    <location>
        <begin position="290"/>
        <end position="391"/>
    </location>
</feature>
<reference evidence="2" key="1">
    <citation type="submission" date="2022-10" db="EMBL/GenBank/DDBJ databases">
        <title>Tapping the CABI collections for fungal endophytes: first genome assemblies for Collariella, Neodidymelliopsis, Ascochyta clinopodiicola, Didymella pomorum, Didymosphaeria variabile, Neocosmospora piperis and Neocucurbitaria cava.</title>
        <authorList>
            <person name="Hill R."/>
        </authorList>
    </citation>
    <scope>NUCLEOTIDE SEQUENCE</scope>
    <source>
        <strain evidence="2">IMI 355091</strain>
    </source>
</reference>
<feature type="region of interest" description="Disordered" evidence="1">
    <location>
        <begin position="112"/>
        <end position="267"/>
    </location>
</feature>
<feature type="region of interest" description="Disordered" evidence="1">
    <location>
        <begin position="412"/>
        <end position="503"/>
    </location>
</feature>
<feature type="compositionally biased region" description="Polar residues" evidence="1">
    <location>
        <begin position="250"/>
        <end position="267"/>
    </location>
</feature>
<organism evidence="2 3">
    <name type="scientific">Didymella pomorum</name>
    <dbReference type="NCBI Taxonomy" id="749634"/>
    <lineage>
        <taxon>Eukaryota</taxon>
        <taxon>Fungi</taxon>
        <taxon>Dikarya</taxon>
        <taxon>Ascomycota</taxon>
        <taxon>Pezizomycotina</taxon>
        <taxon>Dothideomycetes</taxon>
        <taxon>Pleosporomycetidae</taxon>
        <taxon>Pleosporales</taxon>
        <taxon>Pleosporineae</taxon>
        <taxon>Didymellaceae</taxon>
        <taxon>Didymella</taxon>
    </lineage>
</organism>
<feature type="compositionally biased region" description="Basic and acidic residues" evidence="1">
    <location>
        <begin position="1"/>
        <end position="10"/>
    </location>
</feature>
<evidence type="ECO:0000313" key="2">
    <source>
        <dbReference type="EMBL" id="KAJ4399371.1"/>
    </source>
</evidence>
<feature type="compositionally biased region" description="Polar residues" evidence="1">
    <location>
        <begin position="122"/>
        <end position="143"/>
    </location>
</feature>
<feature type="compositionally biased region" description="Polar residues" evidence="1">
    <location>
        <begin position="83"/>
        <end position="98"/>
    </location>
</feature>
<comment type="caution">
    <text evidence="2">The sequence shown here is derived from an EMBL/GenBank/DDBJ whole genome shotgun (WGS) entry which is preliminary data.</text>
</comment>
<dbReference type="OrthoDB" id="3793969at2759"/>
<feature type="compositionally biased region" description="Low complexity" evidence="1">
    <location>
        <begin position="58"/>
        <end position="76"/>
    </location>
</feature>
<dbReference type="AlphaFoldDB" id="A0A9W9D2Z2"/>
<feature type="region of interest" description="Disordered" evidence="1">
    <location>
        <begin position="83"/>
        <end position="102"/>
    </location>
</feature>
<feature type="compositionally biased region" description="Basic and acidic residues" evidence="1">
    <location>
        <begin position="145"/>
        <end position="154"/>
    </location>
</feature>
<keyword evidence="3" id="KW-1185">Reference proteome</keyword>
<sequence>MAGDWPRDPRAYGSPQHTEPPAPVRTLPSVAELLSTRPSANSTIPAYHHRPEYSHVRSTPPSTSLPPATASSAASSYWNAVNHRQTSPPVSPTEQRPPTESVRVYQQPVLRRQHPPKADPAHQQTALSSGVQGPSHSTVQARQDSAIDQHRFETGNDAQLSKSNISYSHQSPKDDTRHISPRLNPYQPASSCAPSAAPHQGETHSSQAGAHLPARQHSKSLSSGAPYSAASPRSHEHSAERTVPVDIRNGSESRTNITGPSSLPEQFFTQQNNFGTRQQRYNVRFAANYTSENMPPSQKPRNEPPTPPTAPAVVAEPEQPRSSPNPVPAPEEPPTPASNGSSRLIEPQAPRPTKESRDRGDREPSVERCVGCNEAWRRPIPDMDNDQIAPAQDNAEYMRLAGNLIDRLRNERKKADAAYEDWKWRHSHCYRQPSPHSTTSADDGAKASAPPPQTDGATNGNTPTTSTSNKRKSEIPHEPHSASKQQKRLSVSPAPAVRKPDSP</sequence>
<feature type="region of interest" description="Disordered" evidence="1">
    <location>
        <begin position="1"/>
        <end position="77"/>
    </location>
</feature>
<feature type="compositionally biased region" description="Basic and acidic residues" evidence="1">
    <location>
        <begin position="352"/>
        <end position="366"/>
    </location>
</feature>
<proteinExistence type="predicted"/>
<feature type="compositionally biased region" description="Basic and acidic residues" evidence="1">
    <location>
        <begin position="412"/>
        <end position="424"/>
    </location>
</feature>